<dbReference type="EMBL" id="JAGKSB010000017">
    <property type="protein sequence ID" value="MBP3944375.1"/>
    <property type="molecule type" value="Genomic_DNA"/>
</dbReference>
<gene>
    <name evidence="8" type="ORF">J5U18_12575</name>
</gene>
<evidence type="ECO:0000256" key="6">
    <source>
        <dbReference type="ARBA" id="ARBA00022884"/>
    </source>
</evidence>
<dbReference type="InterPro" id="IPR012933">
    <property type="entry name" value="HicA_mRNA_interferase"/>
</dbReference>
<dbReference type="Proteomes" id="UP000679691">
    <property type="component" value="Unassembled WGS sequence"/>
</dbReference>
<keyword evidence="3" id="KW-0540">Nuclease</keyword>
<dbReference type="GO" id="GO:0016787">
    <property type="term" value="F:hydrolase activity"/>
    <property type="evidence" value="ECO:0007669"/>
    <property type="project" value="UniProtKB-KW"/>
</dbReference>
<keyword evidence="2" id="KW-1277">Toxin-antitoxin system</keyword>
<name>A0A8T4HDK1_9SPHI</name>
<dbReference type="GO" id="GO:0004519">
    <property type="term" value="F:endonuclease activity"/>
    <property type="evidence" value="ECO:0007669"/>
    <property type="project" value="UniProtKB-KW"/>
</dbReference>
<dbReference type="Gene3D" id="3.30.920.30">
    <property type="entry name" value="Hypothetical protein"/>
    <property type="match status" value="1"/>
</dbReference>
<evidence type="ECO:0000256" key="2">
    <source>
        <dbReference type="ARBA" id="ARBA00022649"/>
    </source>
</evidence>
<sequence>MKSSEFHRVVKSKGWKHKRSIGSHYIYEKNGRIYSVPYHGAKEVSRGYLKKLSKILDLDLF</sequence>
<dbReference type="Pfam" id="PF07927">
    <property type="entry name" value="HicA_toxin"/>
    <property type="match status" value="1"/>
</dbReference>
<evidence type="ECO:0000256" key="1">
    <source>
        <dbReference type="ARBA" id="ARBA00006620"/>
    </source>
</evidence>
<evidence type="ECO:0000313" key="9">
    <source>
        <dbReference type="Proteomes" id="UP000679691"/>
    </source>
</evidence>
<organism evidence="8 9">
    <name type="scientific">Rhinopithecimicrobium faecis</name>
    <dbReference type="NCBI Taxonomy" id="2820698"/>
    <lineage>
        <taxon>Bacteria</taxon>
        <taxon>Pseudomonadati</taxon>
        <taxon>Bacteroidota</taxon>
        <taxon>Sphingobacteriia</taxon>
        <taxon>Sphingobacteriales</taxon>
        <taxon>Sphingobacteriaceae</taxon>
        <taxon>Rhinopithecimicrobium</taxon>
    </lineage>
</organism>
<comment type="similarity">
    <text evidence="1">Belongs to the HicA mRNA interferase family.</text>
</comment>
<evidence type="ECO:0000256" key="4">
    <source>
        <dbReference type="ARBA" id="ARBA00022759"/>
    </source>
</evidence>
<keyword evidence="4" id="KW-0255">Endonuclease</keyword>
<evidence type="ECO:0000256" key="5">
    <source>
        <dbReference type="ARBA" id="ARBA00022801"/>
    </source>
</evidence>
<comment type="caution">
    <text evidence="8">The sequence shown here is derived from an EMBL/GenBank/DDBJ whole genome shotgun (WGS) entry which is preliminary data.</text>
</comment>
<proteinExistence type="inferred from homology"/>
<keyword evidence="6" id="KW-0694">RNA-binding</keyword>
<dbReference type="SUPFAM" id="SSF54786">
    <property type="entry name" value="YcfA/nrd intein domain"/>
    <property type="match status" value="1"/>
</dbReference>
<reference evidence="8" key="1">
    <citation type="submission" date="2021-03" db="EMBL/GenBank/DDBJ databases">
        <authorList>
            <person name="Lu T."/>
            <person name="Wang Q."/>
            <person name="Han X."/>
        </authorList>
    </citation>
    <scope>NUCLEOTIDE SEQUENCE</scope>
    <source>
        <strain evidence="8">WQ 2009</strain>
    </source>
</reference>
<dbReference type="InterPro" id="IPR038570">
    <property type="entry name" value="HicA_sf"/>
</dbReference>
<evidence type="ECO:0000313" key="8">
    <source>
        <dbReference type="EMBL" id="MBP3944375.1"/>
    </source>
</evidence>
<keyword evidence="5" id="KW-0378">Hydrolase</keyword>
<evidence type="ECO:0000256" key="3">
    <source>
        <dbReference type="ARBA" id="ARBA00022722"/>
    </source>
</evidence>
<evidence type="ECO:0000256" key="7">
    <source>
        <dbReference type="ARBA" id="ARBA00023016"/>
    </source>
</evidence>
<dbReference type="AlphaFoldDB" id="A0A8T4HDK1"/>
<dbReference type="RefSeq" id="WP_353547885.1">
    <property type="nucleotide sequence ID" value="NZ_JAGKSB010000017.1"/>
</dbReference>
<keyword evidence="9" id="KW-1185">Reference proteome</keyword>
<dbReference type="GO" id="GO:0003729">
    <property type="term" value="F:mRNA binding"/>
    <property type="evidence" value="ECO:0007669"/>
    <property type="project" value="InterPro"/>
</dbReference>
<keyword evidence="7" id="KW-0346">Stress response</keyword>
<accession>A0A8T4HDK1</accession>
<protein>
    <submittedName>
        <fullName evidence="8">Type II toxin-antitoxin system HicA family toxin</fullName>
    </submittedName>
</protein>